<dbReference type="InterPro" id="IPR050367">
    <property type="entry name" value="APC_superfamily"/>
</dbReference>
<name>A0A814Y396_9BILA</name>
<feature type="transmembrane region" description="Helical" evidence="6">
    <location>
        <begin position="134"/>
        <end position="155"/>
    </location>
</feature>
<sequence length="337" mass="36495">MVTGSQIGSGVFMLPATLAPYGLYGLGGWLISGLGAIMLALVFAQLCSWFPKTGGPHVYVKEAFGLPASFFTGWTYWIISWVSTTVVVIGSIGYLLPLLGVTSTYLKLMLEILLLISITALNFRGVTAAGHVEFILTALKIIPLLIVPLIALFYFDIHNFVLNEAVSTLTTSQLLSRVTLLTLWGFIGLESATTPADAVENPSVTIPKAVVIGTISVAVLYLMNSIGIMGVIPGNELMHSIAPYAAAVRFMFGGSWHILLSLIASIICIGTLNAWVMASGQIALGLAQDKLLPRYFGLKNKFDAPTTVDRKERVQIPDEACRNLLSHREAFYYNCFL</sequence>
<dbReference type="GO" id="GO:0005886">
    <property type="term" value="C:plasma membrane"/>
    <property type="evidence" value="ECO:0007669"/>
    <property type="project" value="UniProtKB-SubCell"/>
</dbReference>
<dbReference type="InterPro" id="IPR002293">
    <property type="entry name" value="AA/rel_permease1"/>
</dbReference>
<evidence type="ECO:0000313" key="8">
    <source>
        <dbReference type="EMBL" id="CAF3986954.1"/>
    </source>
</evidence>
<comment type="subcellular location">
    <subcellularLocation>
        <location evidence="1">Cell membrane</location>
        <topology evidence="1">Multi-pass membrane protein</topology>
    </subcellularLocation>
</comment>
<evidence type="ECO:0008006" key="10">
    <source>
        <dbReference type="Google" id="ProtNLM"/>
    </source>
</evidence>
<evidence type="ECO:0000256" key="4">
    <source>
        <dbReference type="ARBA" id="ARBA00022989"/>
    </source>
</evidence>
<dbReference type="PANTHER" id="PTHR42770:SF18">
    <property type="entry name" value="ARGININE_AGMATINE ANTIPORTER"/>
    <property type="match status" value="1"/>
</dbReference>
<keyword evidence="3 6" id="KW-0812">Transmembrane</keyword>
<proteinExistence type="predicted"/>
<dbReference type="Proteomes" id="UP000663829">
    <property type="component" value="Unassembled WGS sequence"/>
</dbReference>
<feature type="transmembrane region" description="Helical" evidence="6">
    <location>
        <begin position="254"/>
        <end position="276"/>
    </location>
</feature>
<dbReference type="OrthoDB" id="8300676at2759"/>
<dbReference type="EMBL" id="CAJOBC010009397">
    <property type="protein sequence ID" value="CAF3986954.1"/>
    <property type="molecule type" value="Genomic_DNA"/>
</dbReference>
<keyword evidence="4 6" id="KW-1133">Transmembrane helix</keyword>
<dbReference type="PIRSF" id="PIRSF006060">
    <property type="entry name" value="AA_transporter"/>
    <property type="match status" value="1"/>
</dbReference>
<evidence type="ECO:0000313" key="9">
    <source>
        <dbReference type="Proteomes" id="UP000663829"/>
    </source>
</evidence>
<dbReference type="Gene3D" id="1.20.1740.10">
    <property type="entry name" value="Amino acid/polyamine transporter I"/>
    <property type="match status" value="1"/>
</dbReference>
<gene>
    <name evidence="7" type="ORF">GPM918_LOCUS24827</name>
    <name evidence="8" type="ORF">SRO942_LOCUS24825</name>
</gene>
<evidence type="ECO:0000256" key="5">
    <source>
        <dbReference type="ARBA" id="ARBA00023136"/>
    </source>
</evidence>
<evidence type="ECO:0000313" key="7">
    <source>
        <dbReference type="EMBL" id="CAF1223864.1"/>
    </source>
</evidence>
<accession>A0A814Y396</accession>
<feature type="transmembrane region" description="Helical" evidence="6">
    <location>
        <begin position="210"/>
        <end position="234"/>
    </location>
</feature>
<dbReference type="EMBL" id="CAJNOQ010009397">
    <property type="protein sequence ID" value="CAF1223864.1"/>
    <property type="molecule type" value="Genomic_DNA"/>
</dbReference>
<evidence type="ECO:0000256" key="6">
    <source>
        <dbReference type="SAM" id="Phobius"/>
    </source>
</evidence>
<reference evidence="7" key="1">
    <citation type="submission" date="2021-02" db="EMBL/GenBank/DDBJ databases">
        <authorList>
            <person name="Nowell W R."/>
        </authorList>
    </citation>
    <scope>NUCLEOTIDE SEQUENCE</scope>
</reference>
<keyword evidence="5 6" id="KW-0472">Membrane</keyword>
<organism evidence="7 9">
    <name type="scientific">Didymodactylos carnosus</name>
    <dbReference type="NCBI Taxonomy" id="1234261"/>
    <lineage>
        <taxon>Eukaryota</taxon>
        <taxon>Metazoa</taxon>
        <taxon>Spiralia</taxon>
        <taxon>Gnathifera</taxon>
        <taxon>Rotifera</taxon>
        <taxon>Eurotatoria</taxon>
        <taxon>Bdelloidea</taxon>
        <taxon>Philodinida</taxon>
        <taxon>Philodinidae</taxon>
        <taxon>Didymodactylos</taxon>
    </lineage>
</organism>
<dbReference type="GO" id="GO:0022857">
    <property type="term" value="F:transmembrane transporter activity"/>
    <property type="evidence" value="ECO:0007669"/>
    <property type="project" value="InterPro"/>
</dbReference>
<keyword evidence="2" id="KW-1003">Cell membrane</keyword>
<evidence type="ECO:0000256" key="1">
    <source>
        <dbReference type="ARBA" id="ARBA00004651"/>
    </source>
</evidence>
<protein>
    <recommendedName>
        <fullName evidence="10">Amino acid permease</fullName>
    </recommendedName>
</protein>
<dbReference type="Pfam" id="PF13520">
    <property type="entry name" value="AA_permease_2"/>
    <property type="match status" value="1"/>
</dbReference>
<keyword evidence="9" id="KW-1185">Reference proteome</keyword>
<dbReference type="Proteomes" id="UP000681722">
    <property type="component" value="Unassembled WGS sequence"/>
</dbReference>
<dbReference type="AlphaFoldDB" id="A0A814Y396"/>
<feature type="transmembrane region" description="Helical" evidence="6">
    <location>
        <begin position="74"/>
        <end position="96"/>
    </location>
</feature>
<feature type="transmembrane region" description="Helical" evidence="6">
    <location>
        <begin position="21"/>
        <end position="44"/>
    </location>
</feature>
<comment type="caution">
    <text evidence="7">The sequence shown here is derived from an EMBL/GenBank/DDBJ whole genome shotgun (WGS) entry which is preliminary data.</text>
</comment>
<dbReference type="PANTHER" id="PTHR42770">
    <property type="entry name" value="AMINO ACID TRANSPORTER-RELATED"/>
    <property type="match status" value="1"/>
</dbReference>
<evidence type="ECO:0000256" key="2">
    <source>
        <dbReference type="ARBA" id="ARBA00022475"/>
    </source>
</evidence>
<evidence type="ECO:0000256" key="3">
    <source>
        <dbReference type="ARBA" id="ARBA00022692"/>
    </source>
</evidence>
<feature type="transmembrane region" description="Helical" evidence="6">
    <location>
        <begin position="108"/>
        <end position="128"/>
    </location>
</feature>